<evidence type="ECO:0000256" key="2">
    <source>
        <dbReference type="SAM" id="Phobius"/>
    </source>
</evidence>
<accession>A0A2N7W2T7</accession>
<protein>
    <recommendedName>
        <fullName evidence="5">Transmembrane protein</fullName>
    </recommendedName>
</protein>
<feature type="transmembrane region" description="Helical" evidence="2">
    <location>
        <begin position="7"/>
        <end position="28"/>
    </location>
</feature>
<keyword evidence="2" id="KW-0812">Transmembrane</keyword>
<dbReference type="AlphaFoldDB" id="A0A2N7W2T7"/>
<evidence type="ECO:0000313" key="4">
    <source>
        <dbReference type="Proteomes" id="UP000235616"/>
    </source>
</evidence>
<gene>
    <name evidence="3" type="ORF">C0Z18_00630</name>
</gene>
<feature type="compositionally biased region" description="Low complexity" evidence="1">
    <location>
        <begin position="202"/>
        <end position="215"/>
    </location>
</feature>
<name>A0A2N7W2T7_9BURK</name>
<dbReference type="Proteomes" id="UP000235616">
    <property type="component" value="Unassembled WGS sequence"/>
</dbReference>
<evidence type="ECO:0000313" key="3">
    <source>
        <dbReference type="EMBL" id="PMS23720.1"/>
    </source>
</evidence>
<comment type="caution">
    <text evidence="3">The sequence shown here is derived from an EMBL/GenBank/DDBJ whole genome shotgun (WGS) entry which is preliminary data.</text>
</comment>
<dbReference type="RefSeq" id="WP_102643430.1">
    <property type="nucleotide sequence ID" value="NZ_PNYA01000001.1"/>
</dbReference>
<evidence type="ECO:0000256" key="1">
    <source>
        <dbReference type="SAM" id="MobiDB-lite"/>
    </source>
</evidence>
<sequence>MKPLLRAVLIVDAGLYLSSGAALLLSPLSGVQRALLLTAIEPAMVGQMLGLALLGLAWLSLRGALDGAMTVGAAKIVGHVTWLAGALVLAWTIGPHELWLPALGIVPNLLIGAFLVVIGLGGARFAGAVRRREIGKAAQAAGNGAKARASAAPATVVPAEPVLRPSQPPQPSQPLQRGDVTGAGPHAERAFTASPVPGVSTADASASAGAASGSGDVRGTQSAPRPPFHG</sequence>
<feature type="transmembrane region" description="Helical" evidence="2">
    <location>
        <begin position="34"/>
        <end position="61"/>
    </location>
</feature>
<reference evidence="3 4" key="1">
    <citation type="submission" date="2018-01" db="EMBL/GenBank/DDBJ databases">
        <title>Whole genome analyses suggest that Burkholderia sensu lato contains two further novel genera in the rhizoxinica-symbiotica group Mycetohabitans gen. nov., and Trinickia gen. nov.: implications for the evolution of diazotrophy and nodulation in the Burkholderiaceae.</title>
        <authorList>
            <person name="Estrada-de los Santos P."/>
            <person name="Palmer M."/>
            <person name="Chavez-Ramirez B."/>
            <person name="Beukes C."/>
            <person name="Steenkamp E.T."/>
            <person name="Hirsch A.M."/>
            <person name="Manyaka P."/>
            <person name="Maluk M."/>
            <person name="Lafos M."/>
            <person name="Crook M."/>
            <person name="Gross E."/>
            <person name="Simon M.F."/>
            <person name="Bueno dos Reis Junior F."/>
            <person name="Poole P.S."/>
            <person name="Venter S.N."/>
            <person name="James E.K."/>
        </authorList>
    </citation>
    <scope>NUCLEOTIDE SEQUENCE [LARGE SCALE GENOMIC DNA]</scope>
    <source>
        <strain evidence="3 4">GIMN1.004</strain>
    </source>
</reference>
<keyword evidence="2" id="KW-1133">Transmembrane helix</keyword>
<feature type="transmembrane region" description="Helical" evidence="2">
    <location>
        <begin position="99"/>
        <end position="123"/>
    </location>
</feature>
<keyword evidence="4" id="KW-1185">Reference proteome</keyword>
<keyword evidence="2" id="KW-0472">Membrane</keyword>
<evidence type="ECO:0008006" key="5">
    <source>
        <dbReference type="Google" id="ProtNLM"/>
    </source>
</evidence>
<feature type="transmembrane region" description="Helical" evidence="2">
    <location>
        <begin position="73"/>
        <end position="93"/>
    </location>
</feature>
<dbReference type="EMBL" id="PNYA01000001">
    <property type="protein sequence ID" value="PMS23720.1"/>
    <property type="molecule type" value="Genomic_DNA"/>
</dbReference>
<feature type="region of interest" description="Disordered" evidence="1">
    <location>
        <begin position="161"/>
        <end position="230"/>
    </location>
</feature>
<dbReference type="OrthoDB" id="9130055at2"/>
<proteinExistence type="predicted"/>
<organism evidence="3 4">
    <name type="scientific">Trinickia dabaoshanensis</name>
    <dbReference type="NCBI Taxonomy" id="564714"/>
    <lineage>
        <taxon>Bacteria</taxon>
        <taxon>Pseudomonadati</taxon>
        <taxon>Pseudomonadota</taxon>
        <taxon>Betaproteobacteria</taxon>
        <taxon>Burkholderiales</taxon>
        <taxon>Burkholderiaceae</taxon>
        <taxon>Trinickia</taxon>
    </lineage>
</organism>